<reference evidence="1 2" key="1">
    <citation type="submission" date="2018-10" db="EMBL/GenBank/DDBJ databases">
        <title>Oceanobacillus sp. YLB-02 draft genome.</title>
        <authorList>
            <person name="Yu L."/>
        </authorList>
    </citation>
    <scope>NUCLEOTIDE SEQUENCE [LARGE SCALE GENOMIC DNA]</scope>
    <source>
        <strain evidence="1 2">YLB-02</strain>
    </source>
</reference>
<name>A0A498D6Z0_9BACI</name>
<dbReference type="NCBIfam" id="NF038310">
    <property type="entry name" value="lysogeny_AimR"/>
    <property type="match status" value="1"/>
</dbReference>
<dbReference type="RefSeq" id="WP_121524291.1">
    <property type="nucleotide sequence ID" value="NZ_RCHR01000005.1"/>
</dbReference>
<proteinExistence type="predicted"/>
<organism evidence="1 2">
    <name type="scientific">Oceanobacillus piezotolerans</name>
    <dbReference type="NCBI Taxonomy" id="2448030"/>
    <lineage>
        <taxon>Bacteria</taxon>
        <taxon>Bacillati</taxon>
        <taxon>Bacillota</taxon>
        <taxon>Bacilli</taxon>
        <taxon>Bacillales</taxon>
        <taxon>Bacillaceae</taxon>
        <taxon>Oceanobacillus</taxon>
    </lineage>
</organism>
<sequence>MLSSRVSVAEDLTLEQALGELKTKYHHDKAINIMRELCLESRSDDFIKKGMEFLFMNGFYEDLQALIKKNLKSKDVSVINWAKTYQAQLELHHKDKPYLALLADLNEIKTAEPELLFLMEYTRAKAHYIGRDYNELAEFVEKSDSMLNLIDDCFLLKNFRIRASCMVLLYTLTRNELIIARKHGYKILTLTRNPSIQVNVHIHLGLSYTFESHYKGMYHLKEALRIAKEHHLSKEAFIIEHRSIPFLSAHFGVVDNITTTDKSEQAHIEIAKGNNDKAIEILNEIPLDSPFKTYYLGKAKEDKSLLLKSYREFIHKNKDFFFSRLPLTELKKTFV</sequence>
<keyword evidence="2" id="KW-1185">Reference proteome</keyword>
<protein>
    <recommendedName>
        <fullName evidence="3">Tetratricopeptide repeat protein</fullName>
    </recommendedName>
</protein>
<accession>A0A498D6Z0</accession>
<dbReference type="Proteomes" id="UP000270219">
    <property type="component" value="Unassembled WGS sequence"/>
</dbReference>
<evidence type="ECO:0000313" key="1">
    <source>
        <dbReference type="EMBL" id="RLL42924.1"/>
    </source>
</evidence>
<dbReference type="InterPro" id="IPR047705">
    <property type="entry name" value="AimR-like"/>
</dbReference>
<dbReference type="Pfam" id="PF22871">
    <property type="entry name" value="AimR"/>
    <property type="match status" value="1"/>
</dbReference>
<dbReference type="AlphaFoldDB" id="A0A498D6Z0"/>
<evidence type="ECO:0008006" key="3">
    <source>
        <dbReference type="Google" id="ProtNLM"/>
    </source>
</evidence>
<evidence type="ECO:0000313" key="2">
    <source>
        <dbReference type="Proteomes" id="UP000270219"/>
    </source>
</evidence>
<gene>
    <name evidence="1" type="ORF">D8M04_15375</name>
</gene>
<comment type="caution">
    <text evidence="1">The sequence shown here is derived from an EMBL/GenBank/DDBJ whole genome shotgun (WGS) entry which is preliminary data.</text>
</comment>
<dbReference type="OrthoDB" id="2692106at2"/>
<dbReference type="EMBL" id="RCHR01000005">
    <property type="protein sequence ID" value="RLL42924.1"/>
    <property type="molecule type" value="Genomic_DNA"/>
</dbReference>